<dbReference type="PIRSF" id="PIRSF002741">
    <property type="entry name" value="MppA"/>
    <property type="match status" value="1"/>
</dbReference>
<dbReference type="CDD" id="cd00995">
    <property type="entry name" value="PBP2_NikA_DppA_OppA_like"/>
    <property type="match status" value="1"/>
</dbReference>
<dbReference type="SUPFAM" id="SSF53850">
    <property type="entry name" value="Periplasmic binding protein-like II"/>
    <property type="match status" value="1"/>
</dbReference>
<dbReference type="EMBL" id="CP063310">
    <property type="protein sequence ID" value="QOS67282.1"/>
    <property type="molecule type" value="Genomic_DNA"/>
</dbReference>
<dbReference type="Proteomes" id="UP000478463">
    <property type="component" value="Chromosome"/>
</dbReference>
<dbReference type="PANTHER" id="PTHR30290">
    <property type="entry name" value="PERIPLASMIC BINDING COMPONENT OF ABC TRANSPORTER"/>
    <property type="match status" value="1"/>
</dbReference>
<evidence type="ECO:0000313" key="5">
    <source>
        <dbReference type="Proteomes" id="UP000478463"/>
    </source>
</evidence>
<feature type="signal peptide" evidence="2">
    <location>
        <begin position="1"/>
        <end position="30"/>
    </location>
</feature>
<accession>A0A6L7ITT3</accession>
<evidence type="ECO:0000256" key="1">
    <source>
        <dbReference type="SAM" id="MobiDB-lite"/>
    </source>
</evidence>
<dbReference type="InterPro" id="IPR019546">
    <property type="entry name" value="TAT_signal_bac_arc"/>
</dbReference>
<dbReference type="InterPro" id="IPR006311">
    <property type="entry name" value="TAT_signal"/>
</dbReference>
<dbReference type="InterPro" id="IPR039424">
    <property type="entry name" value="SBP_5"/>
</dbReference>
<dbReference type="GO" id="GO:0015833">
    <property type="term" value="P:peptide transport"/>
    <property type="evidence" value="ECO:0007669"/>
    <property type="project" value="TreeGrafter"/>
</dbReference>
<dbReference type="KEGG" id="egd:GS424_012245"/>
<dbReference type="InterPro" id="IPR030678">
    <property type="entry name" value="Peptide/Ni-bd"/>
</dbReference>
<dbReference type="PROSITE" id="PS51257">
    <property type="entry name" value="PROKAR_LIPOPROTEIN"/>
    <property type="match status" value="1"/>
</dbReference>
<organism evidence="4 5">
    <name type="scientific">Eggerthella guodeyinii</name>
    <dbReference type="NCBI Taxonomy" id="2690837"/>
    <lineage>
        <taxon>Bacteria</taxon>
        <taxon>Bacillati</taxon>
        <taxon>Actinomycetota</taxon>
        <taxon>Coriobacteriia</taxon>
        <taxon>Eggerthellales</taxon>
        <taxon>Eggerthellaceae</taxon>
        <taxon>Eggerthella</taxon>
    </lineage>
</organism>
<feature type="compositionally biased region" description="Low complexity" evidence="1">
    <location>
        <begin position="38"/>
        <end position="54"/>
    </location>
</feature>
<dbReference type="Pfam" id="PF00496">
    <property type="entry name" value="SBP_bac_5"/>
    <property type="match status" value="1"/>
</dbReference>
<evidence type="ECO:0000259" key="3">
    <source>
        <dbReference type="Pfam" id="PF00496"/>
    </source>
</evidence>
<reference evidence="4 5" key="1">
    <citation type="submission" date="2020-10" db="EMBL/GenBank/DDBJ databases">
        <title>Eggerthella sp. nov., isolated from human feces.</title>
        <authorList>
            <person name="Yajun G."/>
        </authorList>
    </citation>
    <scope>NUCLEOTIDE SEQUENCE [LARGE SCALE GENOMIC DNA]</scope>
    <source>
        <strain evidence="4 5">HF-1101</strain>
    </source>
</reference>
<dbReference type="Gene3D" id="3.10.105.10">
    <property type="entry name" value="Dipeptide-binding Protein, Domain 3"/>
    <property type="match status" value="1"/>
</dbReference>
<sequence length="538" mass="58262">MEQPMKASLSRRTFLAGSAVAAAAAGLSLAGCGGGGDTTSTPSTDAGTTDTGTAAQGGTLTGAMAYTSTNVNPIGNSSALMLAATWHVFEGLYDLDLHTYKTYNALAAGEPTKVSDTEYEVALRDGAKFSDGTDVTTADVVNAFEKNMADATYGAFLEFIDTVSAKDDKTVSFTLKYPFDSLLKGRLSVVKVFPATLTDDDLKTKPIGSGPWMYDTINGDDGGAIEFVPNTNYNGKYAATADKMHWDILLDNTSRTTALQEATVQVMENVPDANADQLQAAGASVDYIQGFNQPFFMFNTLKEPFNDKRVRQAFYYAVDVDKLISNAMAGHAAKVTGFLPESHENYHKASTVYTYDPEKAKSLLAEAGVTDLSFELMTNNNWVKDLAAGIKNNLDDIGLNCTINETKVDWASLAESADVLPYDVMLTPGDPTCFGNDPDLLMSWWYGDNVWTQGRSCWKKAGDGKFDELQTLMQQAREATGNEQQELWNKCFDLLAEEVPLYPLFHRELATGYQETQITGFEPIATTGLVFLGASVKA</sequence>
<gene>
    <name evidence="4" type="ORF">GS424_012245</name>
</gene>
<proteinExistence type="predicted"/>
<dbReference type="AlphaFoldDB" id="A0A6L7ITT3"/>
<dbReference type="InterPro" id="IPR000914">
    <property type="entry name" value="SBP_5_dom"/>
</dbReference>
<dbReference type="GO" id="GO:0043190">
    <property type="term" value="C:ATP-binding cassette (ABC) transporter complex"/>
    <property type="evidence" value="ECO:0007669"/>
    <property type="project" value="InterPro"/>
</dbReference>
<feature type="domain" description="Solute-binding protein family 5" evidence="3">
    <location>
        <begin position="104"/>
        <end position="448"/>
    </location>
</feature>
<feature type="chain" id="PRO_5038400857" evidence="2">
    <location>
        <begin position="31"/>
        <end position="538"/>
    </location>
</feature>
<dbReference type="GO" id="GO:0042597">
    <property type="term" value="C:periplasmic space"/>
    <property type="evidence" value="ECO:0007669"/>
    <property type="project" value="UniProtKB-ARBA"/>
</dbReference>
<evidence type="ECO:0000313" key="4">
    <source>
        <dbReference type="EMBL" id="QOS67282.1"/>
    </source>
</evidence>
<dbReference type="RefSeq" id="WP_160942751.1">
    <property type="nucleotide sequence ID" value="NZ_CP063310.1"/>
</dbReference>
<feature type="region of interest" description="Disordered" evidence="1">
    <location>
        <begin position="34"/>
        <end position="54"/>
    </location>
</feature>
<dbReference type="GO" id="GO:1904680">
    <property type="term" value="F:peptide transmembrane transporter activity"/>
    <property type="evidence" value="ECO:0007669"/>
    <property type="project" value="TreeGrafter"/>
</dbReference>
<evidence type="ECO:0000256" key="2">
    <source>
        <dbReference type="SAM" id="SignalP"/>
    </source>
</evidence>
<protein>
    <submittedName>
        <fullName evidence="4">ABC transporter substrate-binding protein</fullName>
    </submittedName>
</protein>
<name>A0A6L7ITT3_9ACTN</name>
<dbReference type="NCBIfam" id="TIGR01409">
    <property type="entry name" value="TAT_signal_seq"/>
    <property type="match status" value="1"/>
</dbReference>
<dbReference type="PROSITE" id="PS51318">
    <property type="entry name" value="TAT"/>
    <property type="match status" value="1"/>
</dbReference>
<dbReference type="Gene3D" id="3.40.190.10">
    <property type="entry name" value="Periplasmic binding protein-like II"/>
    <property type="match status" value="1"/>
</dbReference>
<dbReference type="Gene3D" id="3.90.76.10">
    <property type="entry name" value="Dipeptide-binding Protein, Domain 1"/>
    <property type="match status" value="1"/>
</dbReference>
<keyword evidence="2" id="KW-0732">Signal</keyword>